<reference evidence="2" key="1">
    <citation type="submission" date="2016-08" db="EMBL/GenBank/DDBJ databases">
        <title>Population biology and virulence potential of Burkholderia ubonensis.</title>
        <authorList>
            <person name="Price E.P."/>
            <person name="Currie B.J."/>
            <person name="Wagner D.M."/>
        </authorList>
    </citation>
    <scope>NUCLEOTIDE SEQUENCE [LARGE SCALE GENOMIC DNA]</scope>
    <source>
        <strain evidence="2">MSMB0103</strain>
    </source>
</reference>
<organism evidence="1 2">
    <name type="scientific">Burkholderia ubonensis</name>
    <dbReference type="NCBI Taxonomy" id="101571"/>
    <lineage>
        <taxon>Bacteria</taxon>
        <taxon>Pseudomonadati</taxon>
        <taxon>Pseudomonadota</taxon>
        <taxon>Betaproteobacteria</taxon>
        <taxon>Burkholderiales</taxon>
        <taxon>Burkholderiaceae</taxon>
        <taxon>Burkholderia</taxon>
        <taxon>Burkholderia cepacia complex</taxon>
    </lineage>
</organism>
<dbReference type="Proteomes" id="UP000183667">
    <property type="component" value="Unassembled WGS sequence"/>
</dbReference>
<evidence type="ECO:0000313" key="2">
    <source>
        <dbReference type="Proteomes" id="UP000183667"/>
    </source>
</evidence>
<proteinExistence type="predicted"/>
<sequence length="88" mass="9254">MRAKRRRDDRYTGSEAAHAAFIARQSGSTLAVALDAALAIDPESDFVAQRHAWIAASAITGTAAGTARAWRPQPAAAASDSDALRVFT</sequence>
<comment type="caution">
    <text evidence="1">The sequence shown here is derived from an EMBL/GenBank/DDBJ whole genome shotgun (WGS) entry which is preliminary data.</text>
</comment>
<dbReference type="EMBL" id="MEAU01000047">
    <property type="protein sequence ID" value="OJA42108.1"/>
    <property type="molecule type" value="Genomic_DNA"/>
</dbReference>
<evidence type="ECO:0000313" key="1">
    <source>
        <dbReference type="EMBL" id="OJA42108.1"/>
    </source>
</evidence>
<protein>
    <submittedName>
        <fullName evidence="1">Uncharacterized protein</fullName>
    </submittedName>
</protein>
<dbReference type="AlphaFoldDB" id="A0ABD6PWS6"/>
<dbReference type="RefSeq" id="WP_060213240.1">
    <property type="nucleotide sequence ID" value="NZ_LPDM01000002.1"/>
</dbReference>
<gene>
    <name evidence="1" type="ORF">BGV66_27040</name>
</gene>
<name>A0ABD6PWS6_9BURK</name>
<accession>A0ABD6PWS6</accession>